<organism evidence="7 8">
    <name type="scientific">Brachybacterium equifaecis</name>
    <dbReference type="NCBI Taxonomy" id="2910770"/>
    <lineage>
        <taxon>Bacteria</taxon>
        <taxon>Bacillati</taxon>
        <taxon>Actinomycetota</taxon>
        <taxon>Actinomycetes</taxon>
        <taxon>Micrococcales</taxon>
        <taxon>Dermabacteraceae</taxon>
        <taxon>Brachybacterium</taxon>
    </lineage>
</organism>
<sequence>MSETAFAPDSASTPHGSGREPVRSLTVIIPVKNASHLIDPQLDALAHQDYSGPWSLMIVDNGSTDDLVAKVAELAQSFPVPIRILPAHERAGQSFARNKGALHAETEGLAFCDADDVVGRGWLAAHAAALTEVDTSFGGIAPFTSDEAPSGDPAAIDPPGFTPSSEGALPSLPGCNFAVRRSAFLSVGGFDETYAGGAEDGDLGWRLHRAGFTSQHTPAAWIHYRMRPGSKALYRQQMHYSQMTRLHHLRFAEIVPPDGGWIDLALGTGKALGRFALSTARRRPATRRLMNDLGWRTGHLRALLAYRGGRLPARQLIDDPATCGSSIASPRPVGGTRAVMLSAYFPPTAGGVESVGAFLCDFLGRSGLSVTVLTTTQQQMPDEASLPYRILRAPSAAQRWRAIRGADVVIFNSPMLGWAPMVPLLRKPTLTIIHGWIRDPEGPRLQGIAPGLTGKFQRTKLEVGDRLREQLWRSGTRVVSVSRDAAEHTGADATVIHNSYRSDIFHETTLPAQRPVGSIVFVGRLVRGKGAEVLLDALALARRELPDLQAVIVGDGAQRASLEQQAADLGLGEHVRFTGELSPDKVNEALNDSRIAVVPSTLNEAFGVVAIEAQAAGCAVIAADAPGLREAVGEGGVLVWQGDASALAAEIVRVSRDTDLWASLVEASRAGARAHRPEVLLPRYLEIIEELARR</sequence>
<dbReference type="Gene3D" id="3.90.550.10">
    <property type="entry name" value="Spore Coat Polysaccharide Biosynthesis Protein SpsA, Chain A"/>
    <property type="match status" value="1"/>
</dbReference>
<feature type="region of interest" description="Disordered" evidence="3">
    <location>
        <begin position="1"/>
        <end position="21"/>
    </location>
</feature>
<feature type="domain" description="Glycosyltransferase subfamily 4-like N-terminal" evidence="6">
    <location>
        <begin position="350"/>
        <end position="491"/>
    </location>
</feature>
<dbReference type="InterPro" id="IPR001296">
    <property type="entry name" value="Glyco_trans_1"/>
</dbReference>
<evidence type="ECO:0000256" key="2">
    <source>
        <dbReference type="ARBA" id="ARBA00022679"/>
    </source>
</evidence>
<keyword evidence="1 7" id="KW-0328">Glycosyltransferase</keyword>
<dbReference type="Pfam" id="PF00534">
    <property type="entry name" value="Glycos_transf_1"/>
    <property type="match status" value="1"/>
</dbReference>
<evidence type="ECO:0000313" key="8">
    <source>
        <dbReference type="Proteomes" id="UP001203761"/>
    </source>
</evidence>
<name>A0ABT0R0D8_9MICO</name>
<gene>
    <name evidence="7" type="ORF">Bequi_07445</name>
</gene>
<feature type="domain" description="Glycosyltransferase 2-like" evidence="5">
    <location>
        <begin position="26"/>
        <end position="184"/>
    </location>
</feature>
<dbReference type="PANTHER" id="PTHR12526">
    <property type="entry name" value="GLYCOSYLTRANSFERASE"/>
    <property type="match status" value="1"/>
</dbReference>
<dbReference type="Proteomes" id="UP001203761">
    <property type="component" value="Unassembled WGS sequence"/>
</dbReference>
<dbReference type="InterPro" id="IPR029044">
    <property type="entry name" value="Nucleotide-diphossugar_trans"/>
</dbReference>
<dbReference type="RefSeq" id="WP_249737308.1">
    <property type="nucleotide sequence ID" value="NZ_JAKNCJ010000002.1"/>
</dbReference>
<dbReference type="SUPFAM" id="SSF53448">
    <property type="entry name" value="Nucleotide-diphospho-sugar transferases"/>
    <property type="match status" value="1"/>
</dbReference>
<evidence type="ECO:0000313" key="7">
    <source>
        <dbReference type="EMBL" id="MCL6423219.1"/>
    </source>
</evidence>
<feature type="domain" description="Glycosyl transferase family 1" evidence="4">
    <location>
        <begin position="519"/>
        <end position="669"/>
    </location>
</feature>
<dbReference type="CDD" id="cd00761">
    <property type="entry name" value="Glyco_tranf_GTA_type"/>
    <property type="match status" value="1"/>
</dbReference>
<evidence type="ECO:0000256" key="3">
    <source>
        <dbReference type="SAM" id="MobiDB-lite"/>
    </source>
</evidence>
<dbReference type="Gene3D" id="3.40.50.2000">
    <property type="entry name" value="Glycogen Phosphorylase B"/>
    <property type="match status" value="2"/>
</dbReference>
<accession>A0ABT0R0D8</accession>
<keyword evidence="8" id="KW-1185">Reference proteome</keyword>
<dbReference type="CDD" id="cd03801">
    <property type="entry name" value="GT4_PimA-like"/>
    <property type="match status" value="1"/>
</dbReference>
<dbReference type="Pfam" id="PF00535">
    <property type="entry name" value="Glycos_transf_2"/>
    <property type="match status" value="1"/>
</dbReference>
<dbReference type="InterPro" id="IPR028098">
    <property type="entry name" value="Glyco_trans_4-like_N"/>
</dbReference>
<evidence type="ECO:0000259" key="5">
    <source>
        <dbReference type="Pfam" id="PF00535"/>
    </source>
</evidence>
<evidence type="ECO:0000256" key="1">
    <source>
        <dbReference type="ARBA" id="ARBA00022676"/>
    </source>
</evidence>
<proteinExistence type="predicted"/>
<dbReference type="EMBL" id="JAKNCJ010000002">
    <property type="protein sequence ID" value="MCL6423219.1"/>
    <property type="molecule type" value="Genomic_DNA"/>
</dbReference>
<protein>
    <submittedName>
        <fullName evidence="7">Glycosyltransferase</fullName>
        <ecNumber evidence="7">2.4.-.-</ecNumber>
    </submittedName>
</protein>
<evidence type="ECO:0000259" key="4">
    <source>
        <dbReference type="Pfam" id="PF00534"/>
    </source>
</evidence>
<keyword evidence="2 7" id="KW-0808">Transferase</keyword>
<comment type="caution">
    <text evidence="7">The sequence shown here is derived from an EMBL/GenBank/DDBJ whole genome shotgun (WGS) entry which is preliminary data.</text>
</comment>
<dbReference type="GO" id="GO:0016757">
    <property type="term" value="F:glycosyltransferase activity"/>
    <property type="evidence" value="ECO:0007669"/>
    <property type="project" value="UniProtKB-KW"/>
</dbReference>
<dbReference type="Pfam" id="PF13439">
    <property type="entry name" value="Glyco_transf_4"/>
    <property type="match status" value="1"/>
</dbReference>
<dbReference type="InterPro" id="IPR001173">
    <property type="entry name" value="Glyco_trans_2-like"/>
</dbReference>
<dbReference type="EC" id="2.4.-.-" evidence="7"/>
<dbReference type="SUPFAM" id="SSF53756">
    <property type="entry name" value="UDP-Glycosyltransferase/glycogen phosphorylase"/>
    <property type="match status" value="1"/>
</dbReference>
<evidence type="ECO:0000259" key="6">
    <source>
        <dbReference type="Pfam" id="PF13439"/>
    </source>
</evidence>
<reference evidence="7" key="1">
    <citation type="submission" date="2022-02" db="EMBL/GenBank/DDBJ databases">
        <authorList>
            <person name="Lee M."/>
            <person name="Kim S.-J."/>
            <person name="Jung M.-Y."/>
        </authorList>
    </citation>
    <scope>NUCLEOTIDE SEQUENCE</scope>
    <source>
        <strain evidence="7">JHP9</strain>
    </source>
</reference>